<evidence type="ECO:0000256" key="3">
    <source>
        <dbReference type="RuleBase" id="RU003452"/>
    </source>
</evidence>
<name>G3ML93_AMBMU</name>
<keyword evidence="3" id="KW-0012">Acyltransferase</keyword>
<sequence>MDPLSPEQTSAYLTRLGVREKPCADFATLCSLIEAHLQRVTFENIDVLLHRMIEIDADSLFDKIIGRGRGGYCFELNSLFARLLQALGYRLRLRMARVRWGVPLDAPLTLKQHLVPIVELAEGEYLVDVGFGSANPYLPLPLVEQGSSSANHPYTLRSLGAETDCEPGTLELCIRGRDGWIPMYRIEPRDQRWRDCMPLNWYVSTHPQSIMRRMLLVGRTDGEAWLSLNNGRYRRRLRRAGYEAVEKRDIRDAEELLAVLQNEFHVPLCPENDVELLKARLATLVLEDVPF</sequence>
<dbReference type="Gene3D" id="3.30.2140.10">
    <property type="entry name" value="Arylamine N-acetyltransferase"/>
    <property type="match status" value="1"/>
</dbReference>
<evidence type="ECO:0000256" key="2">
    <source>
        <dbReference type="ARBA" id="ARBA00012701"/>
    </source>
</evidence>
<dbReference type="EC" id="2.3.1.5" evidence="2"/>
<reference evidence="4" key="1">
    <citation type="journal article" date="2011" name="PLoS ONE">
        <title>A deep insight into the sialotranscriptome of the gulf coast tick, Amblyomma maculatum.</title>
        <authorList>
            <person name="Karim S."/>
            <person name="Singh P."/>
            <person name="Ribeiro J.M."/>
        </authorList>
    </citation>
    <scope>NUCLEOTIDE SEQUENCE</scope>
    <source>
        <tissue evidence="4">Salivary gland</tissue>
    </source>
</reference>
<evidence type="ECO:0000256" key="1">
    <source>
        <dbReference type="ARBA" id="ARBA00006547"/>
    </source>
</evidence>
<comment type="similarity">
    <text evidence="1 3">Belongs to the arylamine N-acetyltransferase family.</text>
</comment>
<dbReference type="InterPro" id="IPR001447">
    <property type="entry name" value="Arylamine_N-AcTrfase"/>
</dbReference>
<accession>G3ML93</accession>
<dbReference type="PRINTS" id="PR01543">
    <property type="entry name" value="ANATRNSFRASE"/>
</dbReference>
<organism evidence="4">
    <name type="scientific">Amblyomma maculatum</name>
    <name type="common">Gulf Coast tick</name>
    <dbReference type="NCBI Taxonomy" id="34609"/>
    <lineage>
        <taxon>Eukaryota</taxon>
        <taxon>Metazoa</taxon>
        <taxon>Ecdysozoa</taxon>
        <taxon>Arthropoda</taxon>
        <taxon>Chelicerata</taxon>
        <taxon>Arachnida</taxon>
        <taxon>Acari</taxon>
        <taxon>Parasitiformes</taxon>
        <taxon>Ixodida</taxon>
        <taxon>Ixodoidea</taxon>
        <taxon>Ixodidae</taxon>
        <taxon>Amblyomminae</taxon>
        <taxon>Amblyomma</taxon>
    </lineage>
</organism>
<dbReference type="InterPro" id="IPR038765">
    <property type="entry name" value="Papain-like_cys_pep_sf"/>
</dbReference>
<dbReference type="EMBL" id="JO842644">
    <property type="protein sequence ID" value="AEO34261.1"/>
    <property type="molecule type" value="mRNA"/>
</dbReference>
<evidence type="ECO:0000313" key="4">
    <source>
        <dbReference type="EMBL" id="AEO34261.1"/>
    </source>
</evidence>
<proteinExistence type="evidence at transcript level"/>
<dbReference type="AlphaFoldDB" id="G3ML93"/>
<keyword evidence="3" id="KW-0808">Transferase</keyword>
<dbReference type="SUPFAM" id="SSF54001">
    <property type="entry name" value="Cysteine proteinases"/>
    <property type="match status" value="1"/>
</dbReference>
<protein>
    <recommendedName>
        <fullName evidence="2">arylamine N-acetyltransferase</fullName>
        <ecNumber evidence="2">2.3.1.5</ecNumber>
    </recommendedName>
</protein>
<dbReference type="PANTHER" id="PTHR11786">
    <property type="entry name" value="N-HYDROXYARYLAMINE O-ACETYLTRANSFERASE"/>
    <property type="match status" value="1"/>
</dbReference>
<dbReference type="GO" id="GO:0004060">
    <property type="term" value="F:arylamine N-acetyltransferase activity"/>
    <property type="evidence" value="ECO:0007669"/>
    <property type="project" value="UniProtKB-EC"/>
</dbReference>
<dbReference type="Gene3D" id="2.40.128.150">
    <property type="entry name" value="Cysteine proteinases"/>
    <property type="match status" value="1"/>
</dbReference>
<dbReference type="PANTHER" id="PTHR11786:SF0">
    <property type="entry name" value="ARYLAMINE N-ACETYLTRANSFERASE 4-RELATED"/>
    <property type="match status" value="1"/>
</dbReference>
<dbReference type="Pfam" id="PF00797">
    <property type="entry name" value="Acetyltransf_2"/>
    <property type="match status" value="1"/>
</dbReference>